<keyword evidence="3 6" id="KW-0255">Endonuclease</keyword>
<evidence type="ECO:0000256" key="1">
    <source>
        <dbReference type="ARBA" id="ARBA00022694"/>
    </source>
</evidence>
<dbReference type="GO" id="GO:0000049">
    <property type="term" value="F:tRNA binding"/>
    <property type="evidence" value="ECO:0007669"/>
    <property type="project" value="UniProtKB-UniRule"/>
</dbReference>
<reference evidence="8 9" key="1">
    <citation type="submission" date="2018-07" db="EMBL/GenBank/DDBJ databases">
        <title>Genome sequencing of Runella.</title>
        <authorList>
            <person name="Baek M.-G."/>
            <person name="Yi H."/>
        </authorList>
    </citation>
    <scope>NUCLEOTIDE SEQUENCE [LARGE SCALE GENOMIC DNA]</scope>
    <source>
        <strain evidence="8 9">HYN0085</strain>
    </source>
</reference>
<protein>
    <recommendedName>
        <fullName evidence="6 7">Ribonuclease P protein component</fullName>
        <shortName evidence="6">RNase P protein</shortName>
        <shortName evidence="6">RNaseP protein</shortName>
        <ecNumber evidence="6 7">3.1.26.5</ecNumber>
    </recommendedName>
    <alternativeName>
        <fullName evidence="6">Protein C5</fullName>
    </alternativeName>
</protein>
<keyword evidence="9" id="KW-1185">Reference proteome</keyword>
<evidence type="ECO:0000256" key="4">
    <source>
        <dbReference type="ARBA" id="ARBA00022801"/>
    </source>
</evidence>
<dbReference type="GO" id="GO:0004526">
    <property type="term" value="F:ribonuclease P activity"/>
    <property type="evidence" value="ECO:0007669"/>
    <property type="project" value="UniProtKB-UniRule"/>
</dbReference>
<sequence>MRQTLQKIERLSSPKVISRLFEKGSTETQTSYLFPFKVFYLYEPFPSAQALPQVLFTISKRNFKRAVDRNLLRRRCREAYRKNKHLFFESPEHRAPSYIAFVLIAKEKVEYEVIERSMQKLIGRMAKVGDESAKPSTERLDA</sequence>
<dbReference type="InterPro" id="IPR014721">
    <property type="entry name" value="Ribsml_uS5_D2-typ_fold_subgr"/>
</dbReference>
<dbReference type="EMBL" id="CP030850">
    <property type="protein sequence ID" value="AXE21568.1"/>
    <property type="molecule type" value="Genomic_DNA"/>
</dbReference>
<comment type="similarity">
    <text evidence="6">Belongs to the RnpA family.</text>
</comment>
<dbReference type="EC" id="3.1.26.5" evidence="6 7"/>
<dbReference type="HAMAP" id="MF_00227">
    <property type="entry name" value="RNase_P"/>
    <property type="match status" value="1"/>
</dbReference>
<evidence type="ECO:0000256" key="6">
    <source>
        <dbReference type="HAMAP-Rule" id="MF_00227"/>
    </source>
</evidence>
<organism evidence="8 9">
    <name type="scientific">Runella rosea</name>
    <dbReference type="NCBI Taxonomy" id="2259595"/>
    <lineage>
        <taxon>Bacteria</taxon>
        <taxon>Pseudomonadati</taxon>
        <taxon>Bacteroidota</taxon>
        <taxon>Cytophagia</taxon>
        <taxon>Cytophagales</taxon>
        <taxon>Spirosomataceae</taxon>
        <taxon>Runella</taxon>
    </lineage>
</organism>
<dbReference type="InterPro" id="IPR020568">
    <property type="entry name" value="Ribosomal_Su5_D2-typ_SF"/>
</dbReference>
<dbReference type="Pfam" id="PF00825">
    <property type="entry name" value="Ribonuclease_P"/>
    <property type="match status" value="1"/>
</dbReference>
<keyword evidence="4 6" id="KW-0378">Hydrolase</keyword>
<evidence type="ECO:0000256" key="3">
    <source>
        <dbReference type="ARBA" id="ARBA00022759"/>
    </source>
</evidence>
<dbReference type="NCBIfam" id="TIGR00188">
    <property type="entry name" value="rnpA"/>
    <property type="match status" value="1"/>
</dbReference>
<evidence type="ECO:0000256" key="7">
    <source>
        <dbReference type="NCBIfam" id="TIGR00188"/>
    </source>
</evidence>
<evidence type="ECO:0000256" key="2">
    <source>
        <dbReference type="ARBA" id="ARBA00022722"/>
    </source>
</evidence>
<keyword evidence="2 6" id="KW-0540">Nuclease</keyword>
<dbReference type="RefSeq" id="WP_114070309.1">
    <property type="nucleotide sequence ID" value="NZ_CP030850.1"/>
</dbReference>
<comment type="function">
    <text evidence="6">RNaseP catalyzes the removal of the 5'-leader sequence from pre-tRNA to produce the mature 5'-terminus. It can also cleave other RNA substrates such as 4.5S RNA. The protein component plays an auxiliary but essential role in vivo by binding to the 5'-leader sequence and broadening the substrate specificity of the ribozyme.</text>
</comment>
<evidence type="ECO:0000313" key="9">
    <source>
        <dbReference type="Proteomes" id="UP000251993"/>
    </source>
</evidence>
<keyword evidence="1 6" id="KW-0819">tRNA processing</keyword>
<dbReference type="KEGG" id="run:DR864_15950"/>
<comment type="subunit">
    <text evidence="6">Consists of a catalytic RNA component (M1 or rnpB) and a protein subunit.</text>
</comment>
<dbReference type="SUPFAM" id="SSF54211">
    <property type="entry name" value="Ribosomal protein S5 domain 2-like"/>
    <property type="match status" value="1"/>
</dbReference>
<evidence type="ECO:0000256" key="5">
    <source>
        <dbReference type="ARBA" id="ARBA00022884"/>
    </source>
</evidence>
<dbReference type="AlphaFoldDB" id="A0A344TSE7"/>
<dbReference type="Gene3D" id="3.30.230.10">
    <property type="match status" value="1"/>
</dbReference>
<proteinExistence type="inferred from homology"/>
<gene>
    <name evidence="6 8" type="primary">rnpA</name>
    <name evidence="8" type="ORF">DR864_15950</name>
</gene>
<accession>A0A344TSE7</accession>
<dbReference type="Proteomes" id="UP000251993">
    <property type="component" value="Chromosome"/>
</dbReference>
<evidence type="ECO:0000313" key="8">
    <source>
        <dbReference type="EMBL" id="AXE21568.1"/>
    </source>
</evidence>
<name>A0A344TSE7_9BACT</name>
<dbReference type="InterPro" id="IPR000100">
    <property type="entry name" value="RNase_P"/>
</dbReference>
<keyword evidence="5 6" id="KW-0694">RNA-binding</keyword>
<dbReference type="GO" id="GO:0001682">
    <property type="term" value="P:tRNA 5'-leader removal"/>
    <property type="evidence" value="ECO:0007669"/>
    <property type="project" value="UniProtKB-UniRule"/>
</dbReference>
<comment type="catalytic activity">
    <reaction evidence="6">
        <text>Endonucleolytic cleavage of RNA, removing 5'-extranucleotides from tRNA precursor.</text>
        <dbReference type="EC" id="3.1.26.5"/>
    </reaction>
</comment>
<dbReference type="OrthoDB" id="1524972at2"/>